<evidence type="ECO:0000313" key="2">
    <source>
        <dbReference type="EMBL" id="BBY65163.1"/>
    </source>
</evidence>
<dbReference type="Gene3D" id="3.10.129.10">
    <property type="entry name" value="Hotdog Thioesterase"/>
    <property type="match status" value="1"/>
</dbReference>
<dbReference type="RefSeq" id="WP_246227270.1">
    <property type="nucleotide sequence ID" value="NZ_AP022596.1"/>
</dbReference>
<dbReference type="SUPFAM" id="SSF54637">
    <property type="entry name" value="Thioesterase/thiol ester dehydrase-isomerase"/>
    <property type="match status" value="1"/>
</dbReference>
<evidence type="ECO:0000313" key="3">
    <source>
        <dbReference type="Proteomes" id="UP000467148"/>
    </source>
</evidence>
<dbReference type="AlphaFoldDB" id="A0A7I7T8Q4"/>
<accession>A0A7I7T8Q4</accession>
<dbReference type="InterPro" id="IPR006683">
    <property type="entry name" value="Thioestr_dom"/>
</dbReference>
<name>A0A7I7T8Q4_9MYCO</name>
<dbReference type="CDD" id="cd03443">
    <property type="entry name" value="PaaI_thioesterase"/>
    <property type="match status" value="1"/>
</dbReference>
<dbReference type="InterPro" id="IPR029069">
    <property type="entry name" value="HotDog_dom_sf"/>
</dbReference>
<sequence>MMSTPNGPQSVFSVGNTGVSEAGISLDQQVHQTLVDHRGVVEMPAYAVMAESVTSGAYWYTFAEPVATVQSWLALTAGARPKVGDRLHAVSAMAHRDDAHGTATVTITTGNHDVVCSGVARAVRVGRSTEALRALDKDAIATPVETLPAPPDVDTTVSTIDPDWDGRRILAAISSGDIARGPLCELLDMTVAIEDEPVMTVTPQAWMANPLGAIQGGVIASLIGQACSLAGQAHTSPGDRYTLADLSVFYFRSPPVDGRPLTLATTTERVGRRMGTVAATMTDAVGTRYVRAVANIAYERATAF</sequence>
<feature type="domain" description="Thioesterase" evidence="1">
    <location>
        <begin position="212"/>
        <end position="286"/>
    </location>
</feature>
<dbReference type="KEGG" id="mhev:MHEL_34060"/>
<keyword evidence="3" id="KW-1185">Reference proteome</keyword>
<organism evidence="2 3">
    <name type="scientific">Mycolicibacterium helvum</name>
    <dbReference type="NCBI Taxonomy" id="1534349"/>
    <lineage>
        <taxon>Bacteria</taxon>
        <taxon>Bacillati</taxon>
        <taxon>Actinomycetota</taxon>
        <taxon>Actinomycetes</taxon>
        <taxon>Mycobacteriales</taxon>
        <taxon>Mycobacteriaceae</taxon>
        <taxon>Mycolicibacterium</taxon>
    </lineage>
</organism>
<dbReference type="Pfam" id="PF03061">
    <property type="entry name" value="4HBT"/>
    <property type="match status" value="1"/>
</dbReference>
<proteinExistence type="predicted"/>
<dbReference type="EMBL" id="AP022596">
    <property type="protein sequence ID" value="BBY65163.1"/>
    <property type="molecule type" value="Genomic_DNA"/>
</dbReference>
<evidence type="ECO:0000259" key="1">
    <source>
        <dbReference type="Pfam" id="PF03061"/>
    </source>
</evidence>
<reference evidence="2 3" key="1">
    <citation type="journal article" date="2019" name="Emerg. Microbes Infect.">
        <title>Comprehensive subspecies identification of 175 nontuberculous mycobacteria species based on 7547 genomic profiles.</title>
        <authorList>
            <person name="Matsumoto Y."/>
            <person name="Kinjo T."/>
            <person name="Motooka D."/>
            <person name="Nabeya D."/>
            <person name="Jung N."/>
            <person name="Uechi K."/>
            <person name="Horii T."/>
            <person name="Iida T."/>
            <person name="Fujita J."/>
            <person name="Nakamura S."/>
        </authorList>
    </citation>
    <scope>NUCLEOTIDE SEQUENCE [LARGE SCALE GENOMIC DNA]</scope>
    <source>
        <strain evidence="2 3">JCM 30396</strain>
    </source>
</reference>
<gene>
    <name evidence="2" type="ORF">MHEL_34060</name>
</gene>
<protein>
    <recommendedName>
        <fullName evidence="1">Thioesterase domain-containing protein</fullName>
    </recommendedName>
</protein>
<dbReference type="Proteomes" id="UP000467148">
    <property type="component" value="Chromosome"/>
</dbReference>